<feature type="binding site" evidence="8">
    <location>
        <position position="120"/>
    </location>
    <ligand>
        <name>Zn(2+)</name>
        <dbReference type="ChEBI" id="CHEBI:29105"/>
    </ligand>
</feature>
<dbReference type="PIRSF" id="PIRSF038994">
    <property type="entry name" value="NagA"/>
    <property type="match status" value="1"/>
</dbReference>
<feature type="active site" description="Proton donor/acceptor" evidence="6">
    <location>
        <position position="266"/>
    </location>
</feature>
<dbReference type="InterPro" id="IPR032466">
    <property type="entry name" value="Metal_Hydrolase"/>
</dbReference>
<gene>
    <name evidence="10" type="ORF">J2Z56_000687</name>
    <name evidence="11" type="ORF">J2Z57_001737</name>
</gene>
<proteinExistence type="inferred from homology"/>
<keyword evidence="13" id="KW-1185">Reference proteome</keyword>
<dbReference type="Gene3D" id="3.20.20.140">
    <property type="entry name" value="Metal-dependent hydrolases"/>
    <property type="match status" value="1"/>
</dbReference>
<evidence type="ECO:0000313" key="12">
    <source>
        <dbReference type="Proteomes" id="UP001138672"/>
    </source>
</evidence>
<dbReference type="SUPFAM" id="SSF51556">
    <property type="entry name" value="Metallo-dependent hydrolases"/>
    <property type="match status" value="1"/>
</dbReference>
<evidence type="ECO:0000256" key="6">
    <source>
        <dbReference type="PIRSR" id="PIRSR038994-1"/>
    </source>
</evidence>
<dbReference type="RefSeq" id="WP_057781533.1">
    <property type="nucleotide sequence ID" value="NZ_JAGGJQ010000001.1"/>
</dbReference>
<keyword evidence="4 5" id="KW-0119">Carbohydrate metabolism</keyword>
<evidence type="ECO:0000259" key="9">
    <source>
        <dbReference type="Pfam" id="PF01979"/>
    </source>
</evidence>
<feature type="binding site" evidence="7">
    <location>
        <begin position="212"/>
        <end position="213"/>
    </location>
    <ligand>
        <name>substrate</name>
    </ligand>
</feature>
<evidence type="ECO:0000313" key="11">
    <source>
        <dbReference type="EMBL" id="MDQ0335291.1"/>
    </source>
</evidence>
<feature type="binding site" evidence="7">
    <location>
        <position position="244"/>
    </location>
    <ligand>
        <name>substrate</name>
    </ligand>
</feature>
<feature type="binding site" evidence="8">
    <location>
        <position position="209"/>
    </location>
    <ligand>
        <name>Zn(2+)</name>
        <dbReference type="ChEBI" id="CHEBI:29105"/>
    </ligand>
</feature>
<evidence type="ECO:0000313" key="10">
    <source>
        <dbReference type="EMBL" id="MBP1838791.1"/>
    </source>
</evidence>
<feature type="domain" description="Amidohydrolase-related" evidence="9">
    <location>
        <begin position="38"/>
        <end position="378"/>
    </location>
</feature>
<dbReference type="EC" id="3.5.1.25" evidence="10"/>
<dbReference type="GO" id="GO:0046872">
    <property type="term" value="F:metal ion binding"/>
    <property type="evidence" value="ECO:0007669"/>
    <property type="project" value="UniProtKB-KW"/>
</dbReference>
<sequence>MIFKALDYRTNLPIKLEVKGDKIYDISVCDERIDSNFFIAPGLVDIQLNGFQGIDLNQLGLKMTDVKTLAQVLFRNGVTTFFPTIITNAVNATHDLLAVIAAACDAYPEIDKCIGGIHLEGPFLSAEEGPRGAHRKEFIQAPDWELFSYWQKAAKGRIKIITLAPEWAGSSIFIKRCVASGVVVSIGHTAANPEQIKAAIEAGARMSTHLGNASHAMLPRHINYIYEQLASEELWSTVIADGFHLPDSLLKICIKAKPNQTILISDATSFAGLPSGLYTGHIGGEVELNSEGKLHVKNNPNLLAGSAQSVMWGVNQLVKKQILSLQEAWNMASLKPSAFFNGNATNALEVGNQADFVIFKKEHNNLKVIKTIKAGELVFEN</sequence>
<reference evidence="10" key="1">
    <citation type="submission" date="2021-03" db="EMBL/GenBank/DDBJ databases">
        <title>Genomic Encyclopedia of Type Strains, Phase IV (KMG-IV): sequencing the most valuable type-strain genomes for metagenomic binning, comparative biology and taxonomic classification.</title>
        <authorList>
            <person name="Goeker M."/>
        </authorList>
    </citation>
    <scope>NUCLEOTIDE SEQUENCE</scope>
    <source>
        <strain evidence="10">DSM 15523</strain>
        <strain evidence="11 13">DSM 16476</strain>
    </source>
</reference>
<dbReference type="Proteomes" id="UP001231587">
    <property type="component" value="Unassembled WGS sequence"/>
</dbReference>
<protein>
    <submittedName>
        <fullName evidence="10">N-acetylglucosamine-6-phosphate deacetylase</fullName>
        <ecNumber evidence="10">3.5.1.25</ecNumber>
    </submittedName>
</protein>
<accession>A0A9X0YKV7</accession>
<dbReference type="GO" id="GO:0006046">
    <property type="term" value="P:N-acetylglucosamine catabolic process"/>
    <property type="evidence" value="ECO:0007669"/>
    <property type="project" value="TreeGrafter"/>
</dbReference>
<evidence type="ECO:0000256" key="5">
    <source>
        <dbReference type="PIRNR" id="PIRNR038994"/>
    </source>
</evidence>
<dbReference type="PANTHER" id="PTHR11113:SF14">
    <property type="entry name" value="N-ACETYLGLUCOSAMINE-6-PHOSPHATE DEACETYLASE"/>
    <property type="match status" value="1"/>
</dbReference>
<keyword evidence="3 5" id="KW-0378">Hydrolase</keyword>
<dbReference type="OrthoDB" id="9776488at2"/>
<feature type="binding site" evidence="7">
    <location>
        <begin position="303"/>
        <end position="305"/>
    </location>
    <ligand>
        <name>substrate</name>
    </ligand>
</feature>
<evidence type="ECO:0000256" key="8">
    <source>
        <dbReference type="PIRSR" id="PIRSR038994-3"/>
    </source>
</evidence>
<organism evidence="10 12">
    <name type="scientific">Formosa algae</name>
    <dbReference type="NCBI Taxonomy" id="225843"/>
    <lineage>
        <taxon>Bacteria</taxon>
        <taxon>Pseudomonadati</taxon>
        <taxon>Bacteroidota</taxon>
        <taxon>Flavobacteriia</taxon>
        <taxon>Flavobacteriales</taxon>
        <taxon>Flavobacteriaceae</taxon>
        <taxon>Formosa</taxon>
    </lineage>
</organism>
<evidence type="ECO:0000256" key="1">
    <source>
        <dbReference type="ARBA" id="ARBA00010716"/>
    </source>
</evidence>
<dbReference type="EMBL" id="JAGGJQ010000001">
    <property type="protein sequence ID" value="MBP1838791.1"/>
    <property type="molecule type" value="Genomic_DNA"/>
</dbReference>
<comment type="cofactor">
    <cofactor evidence="8">
        <name>a divalent metal cation</name>
        <dbReference type="ChEBI" id="CHEBI:60240"/>
    </cofactor>
    <text evidence="8">Binds 1 divalent metal cation per subunit.</text>
</comment>
<dbReference type="PANTHER" id="PTHR11113">
    <property type="entry name" value="N-ACETYLGLUCOSAMINE-6-PHOSPHATE DEACETYLASE"/>
    <property type="match status" value="1"/>
</dbReference>
<feature type="binding site" evidence="7">
    <location>
        <position position="220"/>
    </location>
    <ligand>
        <name>substrate</name>
    </ligand>
</feature>
<dbReference type="Gene3D" id="2.30.40.10">
    <property type="entry name" value="Urease, subunit C, domain 1"/>
    <property type="match status" value="1"/>
</dbReference>
<feature type="binding site" evidence="8">
    <location>
        <position position="188"/>
    </location>
    <ligand>
        <name>Zn(2+)</name>
        <dbReference type="ChEBI" id="CHEBI:29105"/>
    </ligand>
</feature>
<evidence type="ECO:0000256" key="3">
    <source>
        <dbReference type="ARBA" id="ARBA00022801"/>
    </source>
</evidence>
<dbReference type="InterPro" id="IPR003764">
    <property type="entry name" value="GlcNAc_6-P_deAcase"/>
</dbReference>
<comment type="similarity">
    <text evidence="1 5">Belongs to the metallo-dependent hydrolases superfamily. NagA family.</text>
</comment>
<evidence type="ECO:0000256" key="2">
    <source>
        <dbReference type="ARBA" id="ARBA00022723"/>
    </source>
</evidence>
<evidence type="ECO:0000256" key="7">
    <source>
        <dbReference type="PIRSR" id="PIRSR038994-2"/>
    </source>
</evidence>
<dbReference type="GO" id="GO:0008448">
    <property type="term" value="F:N-acetylglucosamine-6-phosphate deacetylase activity"/>
    <property type="evidence" value="ECO:0007669"/>
    <property type="project" value="UniProtKB-EC"/>
</dbReference>
<evidence type="ECO:0000313" key="13">
    <source>
        <dbReference type="Proteomes" id="UP001231587"/>
    </source>
</evidence>
<dbReference type="EMBL" id="JAUSUU010000004">
    <property type="protein sequence ID" value="MDQ0335291.1"/>
    <property type="molecule type" value="Genomic_DNA"/>
</dbReference>
<evidence type="ECO:0000256" key="4">
    <source>
        <dbReference type="ARBA" id="ARBA00023277"/>
    </source>
</evidence>
<dbReference type="Proteomes" id="UP001138672">
    <property type="component" value="Unassembled WGS sequence"/>
</dbReference>
<dbReference type="InterPro" id="IPR011059">
    <property type="entry name" value="Metal-dep_hydrolase_composite"/>
</dbReference>
<name>A0A9X0YKV7_9FLAO</name>
<feature type="binding site" evidence="7">
    <location>
        <position position="133"/>
    </location>
    <ligand>
        <name>substrate</name>
    </ligand>
</feature>
<dbReference type="AlphaFoldDB" id="A0A9X0YKV7"/>
<keyword evidence="2 8" id="KW-0479">Metal-binding</keyword>
<comment type="caution">
    <text evidence="10">The sequence shown here is derived from an EMBL/GenBank/DDBJ whole genome shotgun (WGS) entry which is preliminary data.</text>
</comment>
<dbReference type="Pfam" id="PF01979">
    <property type="entry name" value="Amidohydro_1"/>
    <property type="match status" value="1"/>
</dbReference>
<dbReference type="InterPro" id="IPR006680">
    <property type="entry name" value="Amidohydro-rel"/>
</dbReference>